<keyword evidence="2" id="KW-1185">Reference proteome</keyword>
<organism evidence="1 2">
    <name type="scientific">Bradyrhizobium guangdongense</name>
    <dbReference type="NCBI Taxonomy" id="1325090"/>
    <lineage>
        <taxon>Bacteria</taxon>
        <taxon>Pseudomonadati</taxon>
        <taxon>Pseudomonadota</taxon>
        <taxon>Alphaproteobacteria</taxon>
        <taxon>Hyphomicrobiales</taxon>
        <taxon>Nitrobacteraceae</taxon>
        <taxon>Bradyrhizobium</taxon>
    </lineage>
</organism>
<name>A0A7S7ZS76_9BRAD</name>
<sequence>MERRVFFGWKDATLGGRTSVEVPGNVDSEFGRRVQPAAALAIQPYQVVSTTTIVAPMTI</sequence>
<dbReference type="Proteomes" id="UP000593880">
    <property type="component" value="Chromosome"/>
</dbReference>
<proteinExistence type="predicted"/>
<evidence type="ECO:0000313" key="2">
    <source>
        <dbReference type="Proteomes" id="UP000593880"/>
    </source>
</evidence>
<evidence type="ECO:0000313" key="1">
    <source>
        <dbReference type="EMBL" id="QOZ60665.1"/>
    </source>
</evidence>
<dbReference type="EMBL" id="CP030057">
    <property type="protein sequence ID" value="QOZ60665.1"/>
    <property type="molecule type" value="Genomic_DNA"/>
</dbReference>
<gene>
    <name evidence="1" type="ORF">XH86_19520</name>
</gene>
<protein>
    <submittedName>
        <fullName evidence="1">Uncharacterized protein</fullName>
    </submittedName>
</protein>
<accession>A0A7S7ZS76</accession>
<reference evidence="1 2" key="1">
    <citation type="submission" date="2018-06" db="EMBL/GenBank/DDBJ databases">
        <title>Comparative genomics of rhizobia nodulating Arachis hypogaea in China.</title>
        <authorList>
            <person name="Li Y."/>
        </authorList>
    </citation>
    <scope>NUCLEOTIDE SEQUENCE [LARGE SCALE GENOMIC DNA]</scope>
    <source>
        <strain evidence="1 2">CCBAU 51658</strain>
    </source>
</reference>